<feature type="region of interest" description="Disordered" evidence="1">
    <location>
        <begin position="65"/>
        <end position="95"/>
    </location>
</feature>
<proteinExistence type="predicted"/>
<dbReference type="STRING" id="1494590.ATN84_04430"/>
<sequence>MTREGRGSKVRRPLVRHAIEASGRHSDIKGYALDRRLVLWLGALALMAAAFAYYFLTSNAGLEAPAPLPQDNSTTETPAAPSATAPADDTAALQKAGCTQSARELGFYQGGTVPEDVRPRDILSAEVRYCIETGILTKEETAGLDLSD</sequence>
<keyword evidence="2" id="KW-0812">Transmembrane</keyword>
<keyword evidence="2" id="KW-1133">Transmembrane helix</keyword>
<name>A0A135I0M9_9HYPH</name>
<feature type="compositionally biased region" description="Low complexity" evidence="1">
    <location>
        <begin position="73"/>
        <end position="92"/>
    </location>
</feature>
<dbReference type="AlphaFoldDB" id="A0A135I0M9"/>
<evidence type="ECO:0000256" key="1">
    <source>
        <dbReference type="SAM" id="MobiDB-lite"/>
    </source>
</evidence>
<organism evidence="3 4">
    <name type="scientific">Paramesorhizobium deserti</name>
    <dbReference type="NCBI Taxonomy" id="1494590"/>
    <lineage>
        <taxon>Bacteria</taxon>
        <taxon>Pseudomonadati</taxon>
        <taxon>Pseudomonadota</taxon>
        <taxon>Alphaproteobacteria</taxon>
        <taxon>Hyphomicrobiales</taxon>
        <taxon>Phyllobacteriaceae</taxon>
        <taxon>Paramesorhizobium</taxon>
    </lineage>
</organism>
<dbReference type="EMBL" id="LNTU01000001">
    <property type="protein sequence ID" value="KXF78997.1"/>
    <property type="molecule type" value="Genomic_DNA"/>
</dbReference>
<protein>
    <submittedName>
        <fullName evidence="3">Uncharacterized protein</fullName>
    </submittedName>
</protein>
<keyword evidence="4" id="KW-1185">Reference proteome</keyword>
<keyword evidence="2" id="KW-0472">Membrane</keyword>
<gene>
    <name evidence="3" type="ORF">ATN84_04430</name>
</gene>
<accession>A0A135I0M9</accession>
<evidence type="ECO:0000313" key="3">
    <source>
        <dbReference type="EMBL" id="KXF78997.1"/>
    </source>
</evidence>
<reference evidence="3 4" key="1">
    <citation type="submission" date="2015-11" db="EMBL/GenBank/DDBJ databases">
        <title>Draft genome sequence of Paramesorhizobium deserti A-3-E, a strain highly resistant to diverse beta-lactam antibiotics.</title>
        <authorList>
            <person name="Lv R."/>
            <person name="Yang X."/>
            <person name="Fang N."/>
            <person name="Guo J."/>
            <person name="Luo X."/>
            <person name="Peng F."/>
            <person name="Yang R."/>
            <person name="Cui Y."/>
            <person name="Fang C."/>
            <person name="Song Y."/>
        </authorList>
    </citation>
    <scope>NUCLEOTIDE SEQUENCE [LARGE SCALE GENOMIC DNA]</scope>
    <source>
        <strain evidence="3 4">A-3-E</strain>
    </source>
</reference>
<dbReference type="Proteomes" id="UP000070107">
    <property type="component" value="Unassembled WGS sequence"/>
</dbReference>
<evidence type="ECO:0000313" key="4">
    <source>
        <dbReference type="Proteomes" id="UP000070107"/>
    </source>
</evidence>
<evidence type="ECO:0000256" key="2">
    <source>
        <dbReference type="SAM" id="Phobius"/>
    </source>
</evidence>
<comment type="caution">
    <text evidence="3">The sequence shown here is derived from an EMBL/GenBank/DDBJ whole genome shotgun (WGS) entry which is preliminary data.</text>
</comment>
<feature type="transmembrane region" description="Helical" evidence="2">
    <location>
        <begin position="37"/>
        <end position="56"/>
    </location>
</feature>